<protein>
    <submittedName>
        <fullName evidence="3">Uncharacterized protein</fullName>
    </submittedName>
</protein>
<evidence type="ECO:0000313" key="4">
    <source>
        <dbReference type="Proteomes" id="UP000188388"/>
    </source>
</evidence>
<sequence length="153" mass="16651">MVSTRPLSRMTTPLPSRLVPSAFAVKASSGIEARTVTMDRKIVSMVMLSILAIFTTTVQRAGIFYSYGACDEAQGPDAIAQACAADIDNSSTQVELPAACTTCIYADAPEDPPRSHQKASRDERLHTAESMDLEQGKWRRLRQHQPADRGPDA</sequence>
<gene>
    <name evidence="3" type="ORF">BQ8794_70208</name>
</gene>
<dbReference type="STRING" id="1631249.BQ8794_70208"/>
<proteinExistence type="predicted"/>
<feature type="region of interest" description="Disordered" evidence="1">
    <location>
        <begin position="107"/>
        <end position="153"/>
    </location>
</feature>
<name>A0A1R3VLH2_9HYPH</name>
<reference evidence="4" key="1">
    <citation type="submission" date="2017-01" db="EMBL/GenBank/DDBJ databases">
        <authorList>
            <person name="Brunel B."/>
        </authorList>
    </citation>
    <scope>NUCLEOTIDE SEQUENCE [LARGE SCALE GENOMIC DNA]</scope>
</reference>
<keyword evidence="4" id="KW-1185">Reference proteome</keyword>
<evidence type="ECO:0000313" key="3">
    <source>
        <dbReference type="EMBL" id="SIT59278.1"/>
    </source>
</evidence>
<dbReference type="EMBL" id="FTPD01000067">
    <property type="protein sequence ID" value="SIT59278.1"/>
    <property type="molecule type" value="Genomic_DNA"/>
</dbReference>
<keyword evidence="2" id="KW-1133">Transmembrane helix</keyword>
<dbReference type="Proteomes" id="UP000188388">
    <property type="component" value="Unassembled WGS sequence"/>
</dbReference>
<feature type="compositionally biased region" description="Basic and acidic residues" evidence="1">
    <location>
        <begin position="111"/>
        <end position="137"/>
    </location>
</feature>
<dbReference type="AlphaFoldDB" id="A0A1R3VLH2"/>
<organism evidence="3 4">
    <name type="scientific">Mesorhizobium prunaredense</name>
    <dbReference type="NCBI Taxonomy" id="1631249"/>
    <lineage>
        <taxon>Bacteria</taxon>
        <taxon>Pseudomonadati</taxon>
        <taxon>Pseudomonadota</taxon>
        <taxon>Alphaproteobacteria</taxon>
        <taxon>Hyphomicrobiales</taxon>
        <taxon>Phyllobacteriaceae</taxon>
        <taxon>Mesorhizobium</taxon>
    </lineage>
</organism>
<evidence type="ECO:0000256" key="1">
    <source>
        <dbReference type="SAM" id="MobiDB-lite"/>
    </source>
</evidence>
<accession>A0A1R3VLH2</accession>
<feature type="transmembrane region" description="Helical" evidence="2">
    <location>
        <begin position="42"/>
        <end position="67"/>
    </location>
</feature>
<keyword evidence="2" id="KW-0812">Transmembrane</keyword>
<keyword evidence="2" id="KW-0472">Membrane</keyword>
<evidence type="ECO:0000256" key="2">
    <source>
        <dbReference type="SAM" id="Phobius"/>
    </source>
</evidence>